<keyword evidence="1" id="KW-0677">Repeat</keyword>
<gene>
    <name evidence="4" type="ORF">S01H4_30972</name>
</gene>
<evidence type="ECO:0000256" key="1">
    <source>
        <dbReference type="ARBA" id="ARBA00022737"/>
    </source>
</evidence>
<dbReference type="EMBL" id="BART01016036">
    <property type="protein sequence ID" value="GAG76827.1"/>
    <property type="molecule type" value="Genomic_DNA"/>
</dbReference>
<sequence>MQKKKIIVIIGIVSIVFLACFLIIGNNYASDIAPDIGTDVNFETLKSSDGINLEIIESIFDSKNDDYSTYGYYPQIYSDSLQATYYALSVLDSIGKVSEIDQGEVINYVMSFYNSSSHQFVDTSAKRYLSSTIPGLYLPLTTLLEVTCYAVLSLDILNALNLIDTAETIDFIWECYHPNLHGFIGQPYSASLDEGFKVPTADNTYYAVITLELLISDWNGYSQERSDIVSYIDGLQSVGSNAGFYNDNEPLFDSLSEIEPNQFASFYALKTLETFGSSYV</sequence>
<dbReference type="Pfam" id="PF00432">
    <property type="entry name" value="Prenyltrans"/>
    <property type="match status" value="2"/>
</dbReference>
<accession>X1B692</accession>
<feature type="domain" description="Prenyltransferase alpha-alpha toroid" evidence="3">
    <location>
        <begin position="55"/>
        <end position="115"/>
    </location>
</feature>
<protein>
    <recommendedName>
        <fullName evidence="3">Prenyltransferase alpha-alpha toroid domain-containing protein</fullName>
    </recommendedName>
</protein>
<dbReference type="Gene3D" id="1.50.10.20">
    <property type="match status" value="1"/>
</dbReference>
<evidence type="ECO:0000256" key="2">
    <source>
        <dbReference type="SAM" id="Phobius"/>
    </source>
</evidence>
<keyword evidence="2" id="KW-1133">Transmembrane helix</keyword>
<organism evidence="4">
    <name type="scientific">marine sediment metagenome</name>
    <dbReference type="NCBI Taxonomy" id="412755"/>
    <lineage>
        <taxon>unclassified sequences</taxon>
        <taxon>metagenomes</taxon>
        <taxon>ecological metagenomes</taxon>
    </lineage>
</organism>
<feature type="domain" description="Prenyltransferase alpha-alpha toroid" evidence="3">
    <location>
        <begin position="145"/>
        <end position="237"/>
    </location>
</feature>
<dbReference type="AlphaFoldDB" id="X1B692"/>
<dbReference type="PROSITE" id="PS51257">
    <property type="entry name" value="PROKAR_LIPOPROTEIN"/>
    <property type="match status" value="1"/>
</dbReference>
<comment type="caution">
    <text evidence="4">The sequence shown here is derived from an EMBL/GenBank/DDBJ whole genome shotgun (WGS) entry which is preliminary data.</text>
</comment>
<reference evidence="4" key="1">
    <citation type="journal article" date="2014" name="Front. Microbiol.">
        <title>High frequency of phylogenetically diverse reductive dehalogenase-homologous genes in deep subseafloor sedimentary metagenomes.</title>
        <authorList>
            <person name="Kawai M."/>
            <person name="Futagami T."/>
            <person name="Toyoda A."/>
            <person name="Takaki Y."/>
            <person name="Nishi S."/>
            <person name="Hori S."/>
            <person name="Arai W."/>
            <person name="Tsubouchi T."/>
            <person name="Morono Y."/>
            <person name="Uchiyama I."/>
            <person name="Ito T."/>
            <person name="Fujiyama A."/>
            <person name="Inagaki F."/>
            <person name="Takami H."/>
        </authorList>
    </citation>
    <scope>NUCLEOTIDE SEQUENCE</scope>
    <source>
        <strain evidence="4">Expedition CK06-06</strain>
    </source>
</reference>
<keyword evidence="2" id="KW-0472">Membrane</keyword>
<dbReference type="InterPro" id="IPR008930">
    <property type="entry name" value="Terpenoid_cyclase/PrenylTrfase"/>
</dbReference>
<dbReference type="GO" id="GO:0003824">
    <property type="term" value="F:catalytic activity"/>
    <property type="evidence" value="ECO:0007669"/>
    <property type="project" value="InterPro"/>
</dbReference>
<proteinExistence type="predicted"/>
<feature type="non-terminal residue" evidence="4">
    <location>
        <position position="280"/>
    </location>
</feature>
<evidence type="ECO:0000259" key="3">
    <source>
        <dbReference type="Pfam" id="PF00432"/>
    </source>
</evidence>
<keyword evidence="2" id="KW-0812">Transmembrane</keyword>
<dbReference type="SUPFAM" id="SSF48239">
    <property type="entry name" value="Terpenoid cyclases/Protein prenyltransferases"/>
    <property type="match status" value="1"/>
</dbReference>
<name>X1B692_9ZZZZ</name>
<feature type="transmembrane region" description="Helical" evidence="2">
    <location>
        <begin position="7"/>
        <end position="25"/>
    </location>
</feature>
<evidence type="ECO:0000313" key="4">
    <source>
        <dbReference type="EMBL" id="GAG76827.1"/>
    </source>
</evidence>
<dbReference type="InterPro" id="IPR001330">
    <property type="entry name" value="Prenyltrans"/>
</dbReference>